<feature type="compositionally biased region" description="Polar residues" evidence="1">
    <location>
        <begin position="108"/>
        <end position="120"/>
    </location>
</feature>
<evidence type="ECO:0000313" key="3">
    <source>
        <dbReference type="Proteomes" id="UP001153269"/>
    </source>
</evidence>
<comment type="caution">
    <text evidence="2">The sequence shown here is derived from an EMBL/GenBank/DDBJ whole genome shotgun (WGS) entry which is preliminary data.</text>
</comment>
<name>A0A9N7VFT6_PLEPL</name>
<organism evidence="2 3">
    <name type="scientific">Pleuronectes platessa</name>
    <name type="common">European plaice</name>
    <dbReference type="NCBI Taxonomy" id="8262"/>
    <lineage>
        <taxon>Eukaryota</taxon>
        <taxon>Metazoa</taxon>
        <taxon>Chordata</taxon>
        <taxon>Craniata</taxon>
        <taxon>Vertebrata</taxon>
        <taxon>Euteleostomi</taxon>
        <taxon>Actinopterygii</taxon>
        <taxon>Neopterygii</taxon>
        <taxon>Teleostei</taxon>
        <taxon>Neoteleostei</taxon>
        <taxon>Acanthomorphata</taxon>
        <taxon>Carangaria</taxon>
        <taxon>Pleuronectiformes</taxon>
        <taxon>Pleuronectoidei</taxon>
        <taxon>Pleuronectidae</taxon>
        <taxon>Pleuronectes</taxon>
    </lineage>
</organism>
<feature type="region of interest" description="Disordered" evidence="1">
    <location>
        <begin position="108"/>
        <end position="187"/>
    </location>
</feature>
<dbReference type="EMBL" id="CADEAL010003987">
    <property type="protein sequence ID" value="CAB1448717.1"/>
    <property type="molecule type" value="Genomic_DNA"/>
</dbReference>
<reference evidence="2" key="1">
    <citation type="submission" date="2020-03" db="EMBL/GenBank/DDBJ databases">
        <authorList>
            <person name="Weist P."/>
        </authorList>
    </citation>
    <scope>NUCLEOTIDE SEQUENCE</scope>
</reference>
<keyword evidence="3" id="KW-1185">Reference proteome</keyword>
<feature type="compositionally biased region" description="Polar residues" evidence="1">
    <location>
        <begin position="134"/>
        <end position="146"/>
    </location>
</feature>
<proteinExistence type="predicted"/>
<gene>
    <name evidence="2" type="ORF">PLEPLA_LOCUS36366</name>
</gene>
<accession>A0A9N7VFT6</accession>
<sequence>MDTKGLIRGDMKMGTGERGSLGQIRRRAAQPESAYECMRGLRVSSQLRPPARGPPRSGTWGAAVLNEVLPPSGLVADMVVGVCLESVHYHECQHACFNQEPSSITNTALLNGSDGQQATVPSAKRGGADKHTCSHTTHAQQHTRAQWSKEPRQKQTKKKEEKAGRRSWGGQVERGRGDEGGVGTEGVMYPRDGAPAGPEETGAKAGVLGPGLSLLQQVGCWPFNLSSWVVDGVVVQVGRRLVTRREGRAGIWLRESWSSDF</sequence>
<dbReference type="Proteomes" id="UP001153269">
    <property type="component" value="Unassembled WGS sequence"/>
</dbReference>
<feature type="compositionally biased region" description="Basic and acidic residues" evidence="1">
    <location>
        <begin position="147"/>
        <end position="164"/>
    </location>
</feature>
<evidence type="ECO:0000313" key="2">
    <source>
        <dbReference type="EMBL" id="CAB1448717.1"/>
    </source>
</evidence>
<protein>
    <submittedName>
        <fullName evidence="2">Uncharacterized protein</fullName>
    </submittedName>
</protein>
<dbReference type="AlphaFoldDB" id="A0A9N7VFT6"/>
<evidence type="ECO:0000256" key="1">
    <source>
        <dbReference type="SAM" id="MobiDB-lite"/>
    </source>
</evidence>